<feature type="signal peptide" evidence="1">
    <location>
        <begin position="1"/>
        <end position="18"/>
    </location>
</feature>
<keyword evidence="1" id="KW-0732">Signal</keyword>
<reference evidence="2" key="2">
    <citation type="submission" date="2025-09" db="UniProtKB">
        <authorList>
            <consortium name="Ensembl"/>
        </authorList>
    </citation>
    <scope>IDENTIFICATION</scope>
</reference>
<protein>
    <submittedName>
        <fullName evidence="2">Uncharacterized protein</fullName>
    </submittedName>
</protein>
<feature type="chain" id="PRO_5034351310" evidence="1">
    <location>
        <begin position="19"/>
        <end position="260"/>
    </location>
</feature>
<organism evidence="2 3">
    <name type="scientific">Chrysemys picta bellii</name>
    <name type="common">Western painted turtle</name>
    <name type="synonym">Emys bellii</name>
    <dbReference type="NCBI Taxonomy" id="8478"/>
    <lineage>
        <taxon>Eukaryota</taxon>
        <taxon>Metazoa</taxon>
        <taxon>Chordata</taxon>
        <taxon>Craniata</taxon>
        <taxon>Vertebrata</taxon>
        <taxon>Euteleostomi</taxon>
        <taxon>Archelosauria</taxon>
        <taxon>Testudinata</taxon>
        <taxon>Testudines</taxon>
        <taxon>Cryptodira</taxon>
        <taxon>Durocryptodira</taxon>
        <taxon>Testudinoidea</taxon>
        <taxon>Emydidae</taxon>
        <taxon>Chrysemys</taxon>
    </lineage>
</organism>
<keyword evidence="3" id="KW-1185">Reference proteome</keyword>
<proteinExistence type="predicted"/>
<dbReference type="Proteomes" id="UP000694380">
    <property type="component" value="Unplaced"/>
</dbReference>
<name>A0A8C3IL96_CHRPI</name>
<dbReference type="GeneTree" id="ENSGT00940000163810"/>
<dbReference type="AlphaFoldDB" id="A0A8C3IL96"/>
<evidence type="ECO:0000313" key="2">
    <source>
        <dbReference type="Ensembl" id="ENSCPBP00000035355.1"/>
    </source>
</evidence>
<evidence type="ECO:0000256" key="1">
    <source>
        <dbReference type="SAM" id="SignalP"/>
    </source>
</evidence>
<evidence type="ECO:0000313" key="3">
    <source>
        <dbReference type="Proteomes" id="UP000694380"/>
    </source>
</evidence>
<accession>A0A8C3IL96</accession>
<sequence>MCGHTMLIVLMECILTSSACIDAQSSASWVAIPKCNLPQCVLGSLCNASWDQNIVAGENGNIASASHDALCSLPHINGKQHSGFCTFKLPRICHNPRSMEHAQLCTLAVSISNTPCAFSFSISRAEARSTTWNIVLFCKQPCCKPLKKNNSQLLLAVTEQLHTVEHHFWSHETGTDWWDRIVFQVWDDEQWRQNFQMQKATFQELCAEISPVLPFSNTKIRAALTVEKRMAIAIWKLATPDSYPSVENQFGVGKSTMGAS</sequence>
<reference evidence="2" key="1">
    <citation type="submission" date="2025-08" db="UniProtKB">
        <authorList>
            <consortium name="Ensembl"/>
        </authorList>
    </citation>
    <scope>IDENTIFICATION</scope>
</reference>
<dbReference type="Ensembl" id="ENSCPBT00000041471.1">
    <property type="protein sequence ID" value="ENSCPBP00000035355.1"/>
    <property type="gene ID" value="ENSCPBG00000024623.1"/>
</dbReference>